<proteinExistence type="predicted"/>
<dbReference type="InterPro" id="IPR036653">
    <property type="entry name" value="CinA-like_C"/>
</dbReference>
<protein>
    <submittedName>
        <fullName evidence="2">Uncharacterized protein</fullName>
    </submittedName>
</protein>
<dbReference type="EMBL" id="CP033367">
    <property type="protein sequence ID" value="QKD03517.1"/>
    <property type="molecule type" value="Genomic_DNA"/>
</dbReference>
<organism evidence="2 3">
    <name type="scientific">Mesorhizobium loti R88b</name>
    <dbReference type="NCBI Taxonomy" id="935548"/>
    <lineage>
        <taxon>Bacteria</taxon>
        <taxon>Pseudomonadati</taxon>
        <taxon>Pseudomonadota</taxon>
        <taxon>Alphaproteobacteria</taxon>
        <taxon>Hyphomicrobiales</taxon>
        <taxon>Phyllobacteriaceae</taxon>
        <taxon>Mesorhizobium</taxon>
    </lineage>
</organism>
<evidence type="ECO:0000313" key="3">
    <source>
        <dbReference type="Proteomes" id="UP000503017"/>
    </source>
</evidence>
<feature type="transmembrane region" description="Helical" evidence="1">
    <location>
        <begin position="130"/>
        <end position="153"/>
    </location>
</feature>
<dbReference type="SUPFAM" id="SSF142433">
    <property type="entry name" value="CinA-like"/>
    <property type="match status" value="1"/>
</dbReference>
<dbReference type="AlphaFoldDB" id="A0A6M7WMZ6"/>
<keyword evidence="1" id="KW-1133">Transmembrane helix</keyword>
<reference evidence="2 3" key="1">
    <citation type="submission" date="2018-10" db="EMBL/GenBank/DDBJ databases">
        <authorList>
            <person name="Perry B.J."/>
            <person name="Sullivan J.T."/>
            <person name="Murphy R.J.T."/>
            <person name="Ramsay J.P."/>
            <person name="Ronson C.W."/>
        </authorList>
    </citation>
    <scope>NUCLEOTIDE SEQUENCE [LARGE SCALE GENOMIC DNA]</scope>
    <source>
        <strain evidence="2 3">R88b</strain>
    </source>
</reference>
<gene>
    <name evidence="2" type="ORF">EB235_20145</name>
</gene>
<evidence type="ECO:0000313" key="2">
    <source>
        <dbReference type="EMBL" id="QKD03517.1"/>
    </source>
</evidence>
<evidence type="ECO:0000256" key="1">
    <source>
        <dbReference type="SAM" id="Phobius"/>
    </source>
</evidence>
<sequence>MAMNLRRGLFRVWVLITIAWFVAVGAFAYSTLQHRPNRMPVATRIMSGDKPVVEMLCSEARGKLGTDFSTSDTGVPGPWDDYTKLNVGTRCYYLMPAYRATYPEYASLSDDQLFGDYGLLSGVSVNPWPVIWRILVVGVSGSLALLLVGWLVLWAGAGFAKPRQPPPA</sequence>
<feature type="transmembrane region" description="Helical" evidence="1">
    <location>
        <begin position="12"/>
        <end position="32"/>
    </location>
</feature>
<keyword evidence="1" id="KW-0472">Membrane</keyword>
<keyword evidence="1" id="KW-0812">Transmembrane</keyword>
<dbReference type="Proteomes" id="UP000503017">
    <property type="component" value="Chromosome"/>
</dbReference>
<name>A0A6M7WMZ6_RHILI</name>
<accession>A0A6M7WMZ6</accession>